<dbReference type="Proteomes" id="UP000075886">
    <property type="component" value="Unassembled WGS sequence"/>
</dbReference>
<evidence type="ECO:0000313" key="3">
    <source>
        <dbReference type="Proteomes" id="UP000075886"/>
    </source>
</evidence>
<evidence type="ECO:0000256" key="1">
    <source>
        <dbReference type="SAM" id="MobiDB-lite"/>
    </source>
</evidence>
<dbReference type="EnsemblMetazoa" id="AFAF019013-RA">
    <property type="protein sequence ID" value="AFAF019013-PA"/>
    <property type="gene ID" value="AFAF019013"/>
</dbReference>
<dbReference type="EMBL" id="AXCN02001602">
    <property type="status" value="NOT_ANNOTATED_CDS"/>
    <property type="molecule type" value="Genomic_DNA"/>
</dbReference>
<dbReference type="AlphaFoldDB" id="A0A182QXS8"/>
<protein>
    <submittedName>
        <fullName evidence="2">Uncharacterized protein</fullName>
    </submittedName>
</protein>
<sequence length="210" mass="23025">MYEATLTYTPGMPFAPQPIPHATKPATYHRPFRLHTNGDPPSPVHASLPSSPPAQMKLVVSSTKFPPRRVVRSALLDATIGTSTSFGIDWNAPLTKSFLPQPDTQQRLPTKLVTGRQAVAMVGVVPRLTVPDRRRIAMSLRRLAELKFGCTKYRATLNSWTGSGSVVTAASHSPRRTFSVRVPDLDGKRCRRKPIANLSLQAIALTSTYV</sequence>
<accession>A0A182QXS8</accession>
<reference evidence="3" key="1">
    <citation type="submission" date="2014-01" db="EMBL/GenBank/DDBJ databases">
        <title>The Genome Sequence of Anopheles farauti FAR1 (V2).</title>
        <authorList>
            <consortium name="The Broad Institute Genomics Platform"/>
            <person name="Neafsey D.E."/>
            <person name="Besansky N."/>
            <person name="Howell P."/>
            <person name="Walton C."/>
            <person name="Young S.K."/>
            <person name="Zeng Q."/>
            <person name="Gargeya S."/>
            <person name="Fitzgerald M."/>
            <person name="Haas B."/>
            <person name="Abouelleil A."/>
            <person name="Allen A.W."/>
            <person name="Alvarado L."/>
            <person name="Arachchi H.M."/>
            <person name="Berlin A.M."/>
            <person name="Chapman S.B."/>
            <person name="Gainer-Dewar J."/>
            <person name="Goldberg J."/>
            <person name="Griggs A."/>
            <person name="Gujja S."/>
            <person name="Hansen M."/>
            <person name="Howarth C."/>
            <person name="Imamovic A."/>
            <person name="Ireland A."/>
            <person name="Larimer J."/>
            <person name="McCowan C."/>
            <person name="Murphy C."/>
            <person name="Pearson M."/>
            <person name="Poon T.W."/>
            <person name="Priest M."/>
            <person name="Roberts A."/>
            <person name="Saif S."/>
            <person name="Shea T."/>
            <person name="Sisk P."/>
            <person name="Sykes S."/>
            <person name="Wortman J."/>
            <person name="Nusbaum C."/>
            <person name="Birren B."/>
        </authorList>
    </citation>
    <scope>NUCLEOTIDE SEQUENCE [LARGE SCALE GENOMIC DNA]</scope>
    <source>
        <strain evidence="3">FAR1</strain>
    </source>
</reference>
<name>A0A182QXS8_9DIPT</name>
<organism evidence="2 3">
    <name type="scientific">Anopheles farauti</name>
    <dbReference type="NCBI Taxonomy" id="69004"/>
    <lineage>
        <taxon>Eukaryota</taxon>
        <taxon>Metazoa</taxon>
        <taxon>Ecdysozoa</taxon>
        <taxon>Arthropoda</taxon>
        <taxon>Hexapoda</taxon>
        <taxon>Insecta</taxon>
        <taxon>Pterygota</taxon>
        <taxon>Neoptera</taxon>
        <taxon>Endopterygota</taxon>
        <taxon>Diptera</taxon>
        <taxon>Nematocera</taxon>
        <taxon>Culicoidea</taxon>
        <taxon>Culicidae</taxon>
        <taxon>Anophelinae</taxon>
        <taxon>Anopheles</taxon>
    </lineage>
</organism>
<feature type="region of interest" description="Disordered" evidence="1">
    <location>
        <begin position="30"/>
        <end position="50"/>
    </location>
</feature>
<proteinExistence type="predicted"/>
<dbReference type="VEuPathDB" id="VectorBase:AFAF019013"/>
<evidence type="ECO:0000313" key="2">
    <source>
        <dbReference type="EnsemblMetazoa" id="AFAF019013-PA"/>
    </source>
</evidence>
<reference evidence="2" key="2">
    <citation type="submission" date="2020-05" db="UniProtKB">
        <authorList>
            <consortium name="EnsemblMetazoa"/>
        </authorList>
    </citation>
    <scope>IDENTIFICATION</scope>
    <source>
        <strain evidence="2">FAR1</strain>
    </source>
</reference>
<keyword evidence="3" id="KW-1185">Reference proteome</keyword>